<accession>A0ABM9WMA3</accession>
<keyword evidence="6" id="KW-1133">Transmembrane helix</keyword>
<evidence type="ECO:0000259" key="7">
    <source>
        <dbReference type="PROSITE" id="PS50111"/>
    </source>
</evidence>
<evidence type="ECO:0000259" key="8">
    <source>
        <dbReference type="PROSITE" id="PS50885"/>
    </source>
</evidence>
<dbReference type="PANTHER" id="PTHR32089:SF112">
    <property type="entry name" value="LYSOZYME-LIKE PROTEIN-RELATED"/>
    <property type="match status" value="1"/>
</dbReference>
<keyword evidence="5" id="KW-0175">Coiled coil</keyword>
<dbReference type="InterPro" id="IPR004089">
    <property type="entry name" value="MCPsignal_dom"/>
</dbReference>
<dbReference type="CDD" id="cd11386">
    <property type="entry name" value="MCP_signal"/>
    <property type="match status" value="1"/>
</dbReference>
<dbReference type="InterPro" id="IPR003660">
    <property type="entry name" value="HAMP_dom"/>
</dbReference>
<keyword evidence="6" id="KW-0812">Transmembrane</keyword>
<feature type="transmembrane region" description="Helical" evidence="6">
    <location>
        <begin position="260"/>
        <end position="280"/>
    </location>
</feature>
<dbReference type="PANTHER" id="PTHR32089">
    <property type="entry name" value="METHYL-ACCEPTING CHEMOTAXIS PROTEIN MCPB"/>
    <property type="match status" value="1"/>
</dbReference>
<reference evidence="9 10" key="1">
    <citation type="submission" date="2006-01" db="EMBL/GenBank/DDBJ databases">
        <authorList>
            <person name="Brettar I."/>
            <person name="Hofle M."/>
            <person name="Ferriera S."/>
            <person name="Johnson J."/>
            <person name="Kravitz S."/>
            <person name="Halpern A."/>
            <person name="Remington K."/>
            <person name="Beeson K."/>
            <person name="Tran B."/>
            <person name="Rogers Y.-H."/>
            <person name="Friedman R."/>
            <person name="Venter J.C."/>
        </authorList>
    </citation>
    <scope>NUCLEOTIDE SEQUENCE [LARGE SCALE GENOMIC DNA]</scope>
    <source>
        <strain evidence="9 10">OS145</strain>
    </source>
</reference>
<proteinExistence type="inferred from homology"/>
<feature type="domain" description="Methyl-accepting transducer" evidence="7">
    <location>
        <begin position="340"/>
        <end position="576"/>
    </location>
</feature>
<feature type="domain" description="HAMP" evidence="8">
    <location>
        <begin position="282"/>
        <end position="335"/>
    </location>
</feature>
<feature type="coiled-coil region" evidence="5">
    <location>
        <begin position="35"/>
        <end position="118"/>
    </location>
</feature>
<keyword evidence="2 4" id="KW-0807">Transducer</keyword>
<dbReference type="SMART" id="SM01358">
    <property type="entry name" value="HBM"/>
    <property type="match status" value="1"/>
</dbReference>
<comment type="similarity">
    <text evidence="3">Belongs to the methyl-accepting chemotaxis (MCP) protein family.</text>
</comment>
<evidence type="ECO:0000256" key="5">
    <source>
        <dbReference type="SAM" id="Coils"/>
    </source>
</evidence>
<evidence type="ECO:0000313" key="9">
    <source>
        <dbReference type="EMBL" id="EAQ31967.1"/>
    </source>
</evidence>
<evidence type="ECO:0000256" key="1">
    <source>
        <dbReference type="ARBA" id="ARBA00004370"/>
    </source>
</evidence>
<evidence type="ECO:0000256" key="4">
    <source>
        <dbReference type="PROSITE-ProRule" id="PRU00284"/>
    </source>
</evidence>
<dbReference type="SMART" id="SM00283">
    <property type="entry name" value="MA"/>
    <property type="match status" value="1"/>
</dbReference>
<evidence type="ECO:0000256" key="2">
    <source>
        <dbReference type="ARBA" id="ARBA00023224"/>
    </source>
</evidence>
<dbReference type="EMBL" id="AAMX01000010">
    <property type="protein sequence ID" value="EAQ31967.1"/>
    <property type="molecule type" value="Genomic_DNA"/>
</dbReference>
<dbReference type="Proteomes" id="UP000016543">
    <property type="component" value="Unassembled WGS sequence"/>
</dbReference>
<keyword evidence="10" id="KW-1185">Reference proteome</keyword>
<feature type="transmembrane region" description="Helical" evidence="6">
    <location>
        <begin position="7"/>
        <end position="27"/>
    </location>
</feature>
<organism evidence="9 10">
    <name type="scientific">Idiomarina baltica OS145</name>
    <dbReference type="NCBI Taxonomy" id="314276"/>
    <lineage>
        <taxon>Bacteria</taxon>
        <taxon>Pseudomonadati</taxon>
        <taxon>Pseudomonadota</taxon>
        <taxon>Gammaproteobacteria</taxon>
        <taxon>Alteromonadales</taxon>
        <taxon>Idiomarinaceae</taxon>
        <taxon>Idiomarina</taxon>
    </lineage>
</organism>
<keyword evidence="6" id="KW-0472">Membrane</keyword>
<evidence type="ECO:0000256" key="6">
    <source>
        <dbReference type="SAM" id="Phobius"/>
    </source>
</evidence>
<dbReference type="PROSITE" id="PS50885">
    <property type="entry name" value="HAMP"/>
    <property type="match status" value="1"/>
</dbReference>
<name>A0ABM9WMA3_9GAMM</name>
<dbReference type="Gene3D" id="1.10.287.950">
    <property type="entry name" value="Methyl-accepting chemotaxis protein"/>
    <property type="match status" value="1"/>
</dbReference>
<sequence length="616" mass="68451">MSIKQKLYLLGTGVIVALLVLMGIFLFSQAQIKTINNAEQQKAKLSHLISELRIAEKNFLLDSDLKYSESAKQQINHIQETLKQLKQTVDYPTVLSRLERIETTVSEYQQRFSALEQAMIERGLTRKLGAYGALREATHQLEAVLDKRDDNKTLVTLLQLRRSEKDFMLRWEDDYVAKVTRIAQQLNSQLAGSTADQSKVEGYLIQFNRFADLSRKIGYTLTEGLKGKLSAQSDEINSELNALSRDLNKKLLQQQRQATWLPIAITVLIITLMIVMLYWVTRSINKPLQTLKSQLSHIQATNDLSLQLDKHQDDEFGAAVDHVNQLLAYFRRVIANIRQTSSNVGELSQQLSATVSHSSNKTEQQNSEIEQVAAAVNEVGSTAHTIAEDAESTAQQVDEIAQQASTGRSVINSAVEKVNFLAERLANSNQHASELAKRSQGIRDIVAVINGIAEQTNLLALNAAIEAARAGEQGRGFAVVADEVRSLAQRTQESINEIEQIATQLTEQTSVIVKSLEECNELGDDSRQEATRSGELFTDINTQLMKVNDRSASIATAVEEQSKVVDDTSQNVVRIKDATNDILADARTNAETAEQLSRFARELGDSVAQFKCDSGH</sequence>
<evidence type="ECO:0000313" key="10">
    <source>
        <dbReference type="Proteomes" id="UP000016543"/>
    </source>
</evidence>
<protein>
    <submittedName>
        <fullName evidence="9">Methyl-accepting chemotaxis protein (CHASE3,HAMP,MCP domains)</fullName>
    </submittedName>
</protein>
<dbReference type="InterPro" id="IPR004090">
    <property type="entry name" value="Chemotax_Me-accpt_rcpt"/>
</dbReference>
<comment type="subcellular location">
    <subcellularLocation>
        <location evidence="1">Membrane</location>
    </subcellularLocation>
</comment>
<dbReference type="Gene3D" id="1.20.1440.210">
    <property type="match status" value="1"/>
</dbReference>
<dbReference type="SUPFAM" id="SSF58104">
    <property type="entry name" value="Methyl-accepting chemotaxis protein (MCP) signaling domain"/>
    <property type="match status" value="1"/>
</dbReference>
<gene>
    <name evidence="9" type="ORF">OS145_11771</name>
</gene>
<dbReference type="PRINTS" id="PR00260">
    <property type="entry name" value="CHEMTRNSDUCR"/>
</dbReference>
<dbReference type="Pfam" id="PF00672">
    <property type="entry name" value="HAMP"/>
    <property type="match status" value="1"/>
</dbReference>
<dbReference type="PROSITE" id="PS50111">
    <property type="entry name" value="CHEMOTAXIS_TRANSDUC_2"/>
    <property type="match status" value="1"/>
</dbReference>
<dbReference type="InterPro" id="IPR032255">
    <property type="entry name" value="HBM"/>
</dbReference>
<dbReference type="Pfam" id="PF00015">
    <property type="entry name" value="MCPsignal"/>
    <property type="match status" value="1"/>
</dbReference>
<evidence type="ECO:0000256" key="3">
    <source>
        <dbReference type="ARBA" id="ARBA00029447"/>
    </source>
</evidence>
<comment type="caution">
    <text evidence="9">The sequence shown here is derived from an EMBL/GenBank/DDBJ whole genome shotgun (WGS) entry which is preliminary data.</text>
</comment>